<evidence type="ECO:0000313" key="2">
    <source>
        <dbReference type="Proteomes" id="UP000308600"/>
    </source>
</evidence>
<sequence length="278" mass="31624">MSELEEAQPIFPPEIEEIIFSLCAQSDLENSRNLILVAKRVHQWLIPQLYEVAIFHSVKVHGQPRYSSDLLKSHGRHVRHIMIWVVDVEEICFQDPATCLSWCPNLVNVALWSSATLYHDIMVDQLLGLHLTHLSFDVTLLHSAIRVRNSATLAQVSFPSVTHLELIGLDITFEAKQIREYFPSLTHISMRGDRRLSAQDMLNCWGSRLKLLIWHTDRPTFIVDSGMDPTTSTSVPDDPRVVVLPRTRNCADDWNESARGGPRGYWRMAGGQTSSSRC</sequence>
<proteinExistence type="predicted"/>
<dbReference type="EMBL" id="ML208552">
    <property type="protein sequence ID" value="TFK62896.1"/>
    <property type="molecule type" value="Genomic_DNA"/>
</dbReference>
<accession>A0ACD3ABD0</accession>
<organism evidence="1 2">
    <name type="scientific">Pluteus cervinus</name>
    <dbReference type="NCBI Taxonomy" id="181527"/>
    <lineage>
        <taxon>Eukaryota</taxon>
        <taxon>Fungi</taxon>
        <taxon>Dikarya</taxon>
        <taxon>Basidiomycota</taxon>
        <taxon>Agaricomycotina</taxon>
        <taxon>Agaricomycetes</taxon>
        <taxon>Agaricomycetidae</taxon>
        <taxon>Agaricales</taxon>
        <taxon>Pluteineae</taxon>
        <taxon>Pluteaceae</taxon>
        <taxon>Pluteus</taxon>
    </lineage>
</organism>
<protein>
    <submittedName>
        <fullName evidence="1">Uncharacterized protein</fullName>
    </submittedName>
</protein>
<gene>
    <name evidence="1" type="ORF">BDN72DRAFT_964271</name>
</gene>
<evidence type="ECO:0000313" key="1">
    <source>
        <dbReference type="EMBL" id="TFK62896.1"/>
    </source>
</evidence>
<dbReference type="Proteomes" id="UP000308600">
    <property type="component" value="Unassembled WGS sequence"/>
</dbReference>
<name>A0ACD3ABD0_9AGAR</name>
<keyword evidence="2" id="KW-1185">Reference proteome</keyword>
<reference evidence="1 2" key="1">
    <citation type="journal article" date="2019" name="Nat. Ecol. Evol.">
        <title>Megaphylogeny resolves global patterns of mushroom evolution.</title>
        <authorList>
            <person name="Varga T."/>
            <person name="Krizsan K."/>
            <person name="Foldi C."/>
            <person name="Dima B."/>
            <person name="Sanchez-Garcia M."/>
            <person name="Sanchez-Ramirez S."/>
            <person name="Szollosi G.J."/>
            <person name="Szarkandi J.G."/>
            <person name="Papp V."/>
            <person name="Albert L."/>
            <person name="Andreopoulos W."/>
            <person name="Angelini C."/>
            <person name="Antonin V."/>
            <person name="Barry K.W."/>
            <person name="Bougher N.L."/>
            <person name="Buchanan P."/>
            <person name="Buyck B."/>
            <person name="Bense V."/>
            <person name="Catcheside P."/>
            <person name="Chovatia M."/>
            <person name="Cooper J."/>
            <person name="Damon W."/>
            <person name="Desjardin D."/>
            <person name="Finy P."/>
            <person name="Geml J."/>
            <person name="Haridas S."/>
            <person name="Hughes K."/>
            <person name="Justo A."/>
            <person name="Karasinski D."/>
            <person name="Kautmanova I."/>
            <person name="Kiss B."/>
            <person name="Kocsube S."/>
            <person name="Kotiranta H."/>
            <person name="LaButti K.M."/>
            <person name="Lechner B.E."/>
            <person name="Liimatainen K."/>
            <person name="Lipzen A."/>
            <person name="Lukacs Z."/>
            <person name="Mihaltcheva S."/>
            <person name="Morgado L.N."/>
            <person name="Niskanen T."/>
            <person name="Noordeloos M.E."/>
            <person name="Ohm R.A."/>
            <person name="Ortiz-Santana B."/>
            <person name="Ovrebo C."/>
            <person name="Racz N."/>
            <person name="Riley R."/>
            <person name="Savchenko A."/>
            <person name="Shiryaev A."/>
            <person name="Soop K."/>
            <person name="Spirin V."/>
            <person name="Szebenyi C."/>
            <person name="Tomsovsky M."/>
            <person name="Tulloss R.E."/>
            <person name="Uehling J."/>
            <person name="Grigoriev I.V."/>
            <person name="Vagvolgyi C."/>
            <person name="Papp T."/>
            <person name="Martin F.M."/>
            <person name="Miettinen O."/>
            <person name="Hibbett D.S."/>
            <person name="Nagy L.G."/>
        </authorList>
    </citation>
    <scope>NUCLEOTIDE SEQUENCE [LARGE SCALE GENOMIC DNA]</scope>
    <source>
        <strain evidence="1 2">NL-1719</strain>
    </source>
</reference>